<keyword evidence="3" id="KW-1185">Reference proteome</keyword>
<organism evidence="2 3">
    <name type="scientific">Kiloniella litopenaei</name>
    <dbReference type="NCBI Taxonomy" id="1549748"/>
    <lineage>
        <taxon>Bacteria</taxon>
        <taxon>Pseudomonadati</taxon>
        <taxon>Pseudomonadota</taxon>
        <taxon>Alphaproteobacteria</taxon>
        <taxon>Rhodospirillales</taxon>
        <taxon>Kiloniellaceae</taxon>
        <taxon>Kiloniella</taxon>
    </lineage>
</organism>
<dbReference type="AlphaFoldDB" id="A0A0M2RED9"/>
<protein>
    <submittedName>
        <fullName evidence="2">Uncharacterized protein</fullName>
    </submittedName>
</protein>
<evidence type="ECO:0000313" key="3">
    <source>
        <dbReference type="Proteomes" id="UP000034491"/>
    </source>
</evidence>
<evidence type="ECO:0000256" key="1">
    <source>
        <dbReference type="SAM" id="MobiDB-lite"/>
    </source>
</evidence>
<comment type="caution">
    <text evidence="2">The sequence shown here is derived from an EMBL/GenBank/DDBJ whole genome shotgun (WGS) entry which is preliminary data.</text>
</comment>
<dbReference type="EMBL" id="LANI01000003">
    <property type="protein sequence ID" value="KKJ77933.1"/>
    <property type="molecule type" value="Genomic_DNA"/>
</dbReference>
<sequence>MRWENVSVNLDVVSLSTGVGHGLPNAVAPVPSDERLSSDNKAKREENASSAAYEITLSDEAKELLARMEGSVRQVGDVRFEDLLPAEQSRIRDLERQLTEIFGEPVSKKLNAEEKEQISVLRQRMSDVLGFSPSAVDPMHHNLVQRLEEEADRMLADPQKIMTENEERQLAVIFSHLESLQGVSAVSYQVPPELVDHIDALQGQVDQITGVTDIKLPGASDMKQATQIFQDLAGIYDGAFKRMMKVN</sequence>
<reference evidence="2 3" key="1">
    <citation type="submission" date="2015-03" db="EMBL/GenBank/DDBJ databases">
        <title>Genome sequence of Kiloniella sp. P1-1, isolated from the gut microflora of Pacific white shrimp, Penaeus vannamei.</title>
        <authorList>
            <person name="Shao Z."/>
            <person name="Wang L."/>
            <person name="Li X."/>
        </authorList>
    </citation>
    <scope>NUCLEOTIDE SEQUENCE [LARGE SCALE GENOMIC DNA]</scope>
    <source>
        <strain evidence="2 3">P1-1</strain>
    </source>
</reference>
<name>A0A0M2RED9_9PROT</name>
<feature type="compositionally biased region" description="Basic and acidic residues" evidence="1">
    <location>
        <begin position="32"/>
        <end position="47"/>
    </location>
</feature>
<evidence type="ECO:0000313" key="2">
    <source>
        <dbReference type="EMBL" id="KKJ77933.1"/>
    </source>
</evidence>
<gene>
    <name evidence="2" type="ORF">WH95_05820</name>
</gene>
<feature type="region of interest" description="Disordered" evidence="1">
    <location>
        <begin position="21"/>
        <end position="49"/>
    </location>
</feature>
<accession>A0A0M2RED9</accession>
<proteinExistence type="predicted"/>
<dbReference type="Proteomes" id="UP000034491">
    <property type="component" value="Unassembled WGS sequence"/>
</dbReference>